<dbReference type="EMBL" id="CM007651">
    <property type="protein sequence ID" value="ONI35596.1"/>
    <property type="molecule type" value="Genomic_DNA"/>
</dbReference>
<name>A0A251RI39_PRUPE</name>
<proteinExistence type="predicted"/>
<dbReference type="Proteomes" id="UP000006882">
    <property type="component" value="Chromosome G1"/>
</dbReference>
<keyword evidence="1" id="KW-0677">Repeat</keyword>
<evidence type="ECO:0000313" key="3">
    <source>
        <dbReference type="EMBL" id="ONI35596.1"/>
    </source>
</evidence>
<evidence type="ECO:0000313" key="4">
    <source>
        <dbReference type="Proteomes" id="UP000006882"/>
    </source>
</evidence>
<gene>
    <name evidence="3" type="ORF">PRUPE_1G544800</name>
</gene>
<reference evidence="3 4" key="1">
    <citation type="journal article" date="2013" name="Nat. Genet.">
        <title>The high-quality draft genome of peach (Prunus persica) identifies unique patterns of genetic diversity, domestication and genome evolution.</title>
        <authorList>
            <consortium name="International Peach Genome Initiative"/>
            <person name="Verde I."/>
            <person name="Abbott A.G."/>
            <person name="Scalabrin S."/>
            <person name="Jung S."/>
            <person name="Shu S."/>
            <person name="Marroni F."/>
            <person name="Zhebentyayeva T."/>
            <person name="Dettori M.T."/>
            <person name="Grimwood J."/>
            <person name="Cattonaro F."/>
            <person name="Zuccolo A."/>
            <person name="Rossini L."/>
            <person name="Jenkins J."/>
            <person name="Vendramin E."/>
            <person name="Meisel L.A."/>
            <person name="Decroocq V."/>
            <person name="Sosinski B."/>
            <person name="Prochnik S."/>
            <person name="Mitros T."/>
            <person name="Policriti A."/>
            <person name="Cipriani G."/>
            <person name="Dondini L."/>
            <person name="Ficklin S."/>
            <person name="Goodstein D.M."/>
            <person name="Xuan P."/>
            <person name="Del Fabbro C."/>
            <person name="Aramini V."/>
            <person name="Copetti D."/>
            <person name="Gonzalez S."/>
            <person name="Horner D.S."/>
            <person name="Falchi R."/>
            <person name="Lucas S."/>
            <person name="Mica E."/>
            <person name="Maldonado J."/>
            <person name="Lazzari B."/>
            <person name="Bielenberg D."/>
            <person name="Pirona R."/>
            <person name="Miculan M."/>
            <person name="Barakat A."/>
            <person name="Testolin R."/>
            <person name="Stella A."/>
            <person name="Tartarini S."/>
            <person name="Tonutti P."/>
            <person name="Arus P."/>
            <person name="Orellana A."/>
            <person name="Wells C."/>
            <person name="Main D."/>
            <person name="Vizzotto G."/>
            <person name="Silva H."/>
            <person name="Salamini F."/>
            <person name="Schmutz J."/>
            <person name="Morgante M."/>
            <person name="Rokhsar D.S."/>
        </authorList>
    </citation>
    <scope>NUCLEOTIDE SEQUENCE [LARGE SCALE GENOMIC DNA]</scope>
    <source>
        <strain evidence="4">cv. Nemared</strain>
    </source>
</reference>
<organism evidence="3 4">
    <name type="scientific">Prunus persica</name>
    <name type="common">Peach</name>
    <name type="synonym">Amygdalus persica</name>
    <dbReference type="NCBI Taxonomy" id="3760"/>
    <lineage>
        <taxon>Eukaryota</taxon>
        <taxon>Viridiplantae</taxon>
        <taxon>Streptophyta</taxon>
        <taxon>Embryophyta</taxon>
        <taxon>Tracheophyta</taxon>
        <taxon>Spermatophyta</taxon>
        <taxon>Magnoliopsida</taxon>
        <taxon>eudicotyledons</taxon>
        <taxon>Gunneridae</taxon>
        <taxon>Pentapetalae</taxon>
        <taxon>rosids</taxon>
        <taxon>fabids</taxon>
        <taxon>Rosales</taxon>
        <taxon>Rosaceae</taxon>
        <taxon>Amygdaloideae</taxon>
        <taxon>Amygdaleae</taxon>
        <taxon>Prunus</taxon>
    </lineage>
</organism>
<dbReference type="SUPFAM" id="SSF52047">
    <property type="entry name" value="RNI-like"/>
    <property type="match status" value="1"/>
</dbReference>
<dbReference type="PANTHER" id="PTHR47186">
    <property type="entry name" value="LEUCINE-RICH REPEAT-CONTAINING PROTEIN 57"/>
    <property type="match status" value="1"/>
</dbReference>
<dbReference type="InterPro" id="IPR032675">
    <property type="entry name" value="LRR_dom_sf"/>
</dbReference>
<accession>A0A251RI39</accession>
<keyword evidence="4" id="KW-1185">Reference proteome</keyword>
<evidence type="ECO:0000259" key="2">
    <source>
        <dbReference type="Pfam" id="PF23598"/>
    </source>
</evidence>
<feature type="domain" description="Disease resistance R13L4/SHOC-2-like LRR" evidence="2">
    <location>
        <begin position="17"/>
        <end position="206"/>
    </location>
</feature>
<dbReference type="Gramene" id="ONI35596">
    <property type="protein sequence ID" value="ONI35596"/>
    <property type="gene ID" value="PRUPE_1G544800"/>
</dbReference>
<dbReference type="Pfam" id="PF23598">
    <property type="entry name" value="LRR_14"/>
    <property type="match status" value="1"/>
</dbReference>
<dbReference type="Gene3D" id="3.80.10.10">
    <property type="entry name" value="Ribonuclease Inhibitor"/>
    <property type="match status" value="1"/>
</dbReference>
<dbReference type="AlphaFoldDB" id="A0A251RI39"/>
<evidence type="ECO:0000256" key="1">
    <source>
        <dbReference type="ARBA" id="ARBA00022737"/>
    </source>
</evidence>
<dbReference type="InterPro" id="IPR055414">
    <property type="entry name" value="LRR_R13L4/SHOC2-like"/>
</dbReference>
<dbReference type="STRING" id="3760.A0A251RI39"/>
<protein>
    <recommendedName>
        <fullName evidence="2">Disease resistance R13L4/SHOC-2-like LRR domain-containing protein</fullName>
    </recommendedName>
</protein>
<sequence>MLYKKTMKEWQDVLDGKKLPNRVCDLYNLQTLRFIGCKELESLPQSMGKLINLSHLYVQGCDKLNDTNEALKLGDLGTLEVFENFQGKERRSNSVEILNVLRPHQDLEYLGIRFYHGTTESLFFIDGMNKIKDQQNHPHLKLKHLGLVSMWGLQEWEGMGWVKEEHSDGITIMPCLSSLNFTFCNSLKTLPGFLLKSPLQNLSFFHCRSLAQSYRKGTGKEWPKISHIPNITFGRDHDDEDDGILQEKDVAILSTLFCNQHLREMRKEGICELQTKLD</sequence>
<dbReference type="PANTHER" id="PTHR47186:SF3">
    <property type="entry name" value="OS09G0267800 PROTEIN"/>
    <property type="match status" value="1"/>
</dbReference>